<dbReference type="RefSeq" id="WP_188461350.1">
    <property type="nucleotide sequence ID" value="NZ_BMFQ01000001.1"/>
</dbReference>
<name>A0A917GB68_9FLAO</name>
<proteinExistence type="predicted"/>
<organism evidence="2 3">
    <name type="scientific">Bizionia arctica</name>
    <dbReference type="NCBI Taxonomy" id="1495645"/>
    <lineage>
        <taxon>Bacteria</taxon>
        <taxon>Pseudomonadati</taxon>
        <taxon>Bacteroidota</taxon>
        <taxon>Flavobacteriia</taxon>
        <taxon>Flavobacteriales</taxon>
        <taxon>Flavobacteriaceae</taxon>
        <taxon>Bizionia</taxon>
    </lineage>
</organism>
<feature type="chain" id="PRO_5036996166" evidence="1">
    <location>
        <begin position="19"/>
        <end position="221"/>
    </location>
</feature>
<reference evidence="2" key="2">
    <citation type="submission" date="2020-09" db="EMBL/GenBank/DDBJ databases">
        <authorList>
            <person name="Sun Q."/>
            <person name="Zhou Y."/>
        </authorList>
    </citation>
    <scope>NUCLEOTIDE SEQUENCE</scope>
    <source>
        <strain evidence="2">CGMCC 1.12751</strain>
    </source>
</reference>
<reference evidence="2" key="1">
    <citation type="journal article" date="2014" name="Int. J. Syst. Evol. Microbiol.">
        <title>Complete genome sequence of Corynebacterium casei LMG S-19264T (=DSM 44701T), isolated from a smear-ripened cheese.</title>
        <authorList>
            <consortium name="US DOE Joint Genome Institute (JGI-PGF)"/>
            <person name="Walter F."/>
            <person name="Albersmeier A."/>
            <person name="Kalinowski J."/>
            <person name="Ruckert C."/>
        </authorList>
    </citation>
    <scope>NUCLEOTIDE SEQUENCE</scope>
    <source>
        <strain evidence="2">CGMCC 1.12751</strain>
    </source>
</reference>
<keyword evidence="3" id="KW-1185">Reference proteome</keyword>
<evidence type="ECO:0000313" key="2">
    <source>
        <dbReference type="EMBL" id="GGG35541.1"/>
    </source>
</evidence>
<comment type="caution">
    <text evidence="2">The sequence shown here is derived from an EMBL/GenBank/DDBJ whole genome shotgun (WGS) entry which is preliminary data.</text>
</comment>
<gene>
    <name evidence="2" type="ORF">GCM10010976_04030</name>
</gene>
<evidence type="ECO:0000256" key="1">
    <source>
        <dbReference type="SAM" id="SignalP"/>
    </source>
</evidence>
<keyword evidence="1" id="KW-0732">Signal</keyword>
<evidence type="ECO:0000313" key="3">
    <source>
        <dbReference type="Proteomes" id="UP000625976"/>
    </source>
</evidence>
<dbReference type="Proteomes" id="UP000625976">
    <property type="component" value="Unassembled WGS sequence"/>
</dbReference>
<protein>
    <submittedName>
        <fullName evidence="2">Uncharacterized protein</fullName>
    </submittedName>
</protein>
<feature type="signal peptide" evidence="1">
    <location>
        <begin position="1"/>
        <end position="18"/>
    </location>
</feature>
<sequence>MKQITILFLLLFTLSINAQDVIIMSDDEEISAKVEEIHIETITYKRFDNLSGPTYHVKKSDVTKIIFENGHEEVFEVAETNSDSEDESVATLEETQAFLLEYINKYCYDDNGYLKNRYKAKFEGDYLRLIVMNKDQTKELSNYLYNFKNVYSFRRPDRRDDQLAYLNFYVPFLANEKKDKWDKLKLVMSVEGHDHAQSIVNALKHYNFLLKNNSKDPGQKF</sequence>
<accession>A0A917GB68</accession>
<dbReference type="AlphaFoldDB" id="A0A917GB68"/>
<dbReference type="EMBL" id="BMFQ01000001">
    <property type="protein sequence ID" value="GGG35541.1"/>
    <property type="molecule type" value="Genomic_DNA"/>
</dbReference>